<dbReference type="Proteomes" id="UP000663193">
    <property type="component" value="Chromosome 2"/>
</dbReference>
<evidence type="ECO:0000313" key="2">
    <source>
        <dbReference type="Proteomes" id="UP000663193"/>
    </source>
</evidence>
<dbReference type="EMBL" id="CP069024">
    <property type="protein sequence ID" value="QRC92287.1"/>
    <property type="molecule type" value="Genomic_DNA"/>
</dbReference>
<protein>
    <submittedName>
        <fullName evidence="1">Uncharacterized protein</fullName>
    </submittedName>
</protein>
<accession>A0A7U2ETB1</accession>
<dbReference type="AlphaFoldDB" id="A0A7U2ETB1"/>
<reference evidence="2" key="1">
    <citation type="journal article" date="2021" name="BMC Genomics">
        <title>Chromosome-level genome assembly and manually-curated proteome of model necrotroph Parastagonospora nodorum Sn15 reveals a genome-wide trove of candidate effector homologs, and redundancy of virulence-related functions within an accessory chromosome.</title>
        <authorList>
            <person name="Bertazzoni S."/>
            <person name="Jones D.A.B."/>
            <person name="Phan H.T."/>
            <person name="Tan K.-C."/>
            <person name="Hane J.K."/>
        </authorList>
    </citation>
    <scope>NUCLEOTIDE SEQUENCE [LARGE SCALE GENOMIC DNA]</scope>
    <source>
        <strain evidence="2">SN15 / ATCC MYA-4574 / FGSC 10173)</strain>
    </source>
</reference>
<sequence length="61" mass="6960">MAFQGCEEYHDDQMISLRRAMLHAIVLTGWLPNLRDCESRYPSHHSAEVVRGHCIAGFGVF</sequence>
<dbReference type="VEuPathDB" id="FungiDB:JI435_402180"/>
<evidence type="ECO:0000313" key="1">
    <source>
        <dbReference type="EMBL" id="QRC92287.1"/>
    </source>
</evidence>
<proteinExistence type="predicted"/>
<gene>
    <name evidence="1" type="ORF">JI435_402180</name>
</gene>
<keyword evidence="2" id="KW-1185">Reference proteome</keyword>
<organism evidence="1 2">
    <name type="scientific">Phaeosphaeria nodorum (strain SN15 / ATCC MYA-4574 / FGSC 10173)</name>
    <name type="common">Glume blotch fungus</name>
    <name type="synonym">Parastagonospora nodorum</name>
    <dbReference type="NCBI Taxonomy" id="321614"/>
    <lineage>
        <taxon>Eukaryota</taxon>
        <taxon>Fungi</taxon>
        <taxon>Dikarya</taxon>
        <taxon>Ascomycota</taxon>
        <taxon>Pezizomycotina</taxon>
        <taxon>Dothideomycetes</taxon>
        <taxon>Pleosporomycetidae</taxon>
        <taxon>Pleosporales</taxon>
        <taxon>Pleosporineae</taxon>
        <taxon>Phaeosphaeriaceae</taxon>
        <taxon>Parastagonospora</taxon>
    </lineage>
</organism>
<name>A0A7U2ETB1_PHANO</name>